<protein>
    <recommendedName>
        <fullName evidence="3">DUF1828 domain-containing protein</fullName>
    </recommendedName>
</protein>
<gene>
    <name evidence="1" type="ORF">DUE52_17975</name>
</gene>
<comment type="caution">
    <text evidence="1">The sequence shown here is derived from an EMBL/GenBank/DDBJ whole genome shotgun (WGS) entry which is preliminary data.</text>
</comment>
<organism evidence="1 2">
    <name type="scientific">Larkinella punicea</name>
    <dbReference type="NCBI Taxonomy" id="2315727"/>
    <lineage>
        <taxon>Bacteria</taxon>
        <taxon>Pseudomonadati</taxon>
        <taxon>Bacteroidota</taxon>
        <taxon>Cytophagia</taxon>
        <taxon>Cytophagales</taxon>
        <taxon>Spirosomataceae</taxon>
        <taxon>Larkinella</taxon>
    </lineage>
</organism>
<evidence type="ECO:0000313" key="2">
    <source>
        <dbReference type="Proteomes" id="UP000253383"/>
    </source>
</evidence>
<dbReference type="RefSeq" id="WP_114407415.1">
    <property type="nucleotide sequence ID" value="NZ_QOWE01000014.1"/>
</dbReference>
<name>A0A368JNQ5_9BACT</name>
<sequence>MKKAFMEIYENLKESYNSLWSYKIHAESIEVITPLVTITSKFVSVFITIRKGKFVVTDGGNINDGDYGVTPDYNDEIFYKILTDYSTFYEVKTTDSANADFAYYKTSVEIERVPSIIFDMVNFITGVVNASSVIYVDEKEKSERDGFFRSANDYLKETFGPKRTVFSHALSEFHKSIRFNAAINEPNGKLTLVNYITGSTTNYFLGSIGRSNINFEIATDFLSSDILRKKIALVNDRATGYNIDKMNRQLGYMASKNDIEMVFWSNMKGFERLWLQ</sequence>
<accession>A0A368JNQ5</accession>
<reference evidence="1 2" key="1">
    <citation type="submission" date="2018-07" db="EMBL/GenBank/DDBJ databases">
        <title>Genome analysis of Larkinella rosea.</title>
        <authorList>
            <person name="Zhou Z."/>
            <person name="Wang G."/>
        </authorList>
    </citation>
    <scope>NUCLEOTIDE SEQUENCE [LARGE SCALE GENOMIC DNA]</scope>
    <source>
        <strain evidence="2">zzj9</strain>
    </source>
</reference>
<dbReference type="Proteomes" id="UP000253383">
    <property type="component" value="Unassembled WGS sequence"/>
</dbReference>
<dbReference type="AlphaFoldDB" id="A0A368JNQ5"/>
<proteinExistence type="predicted"/>
<dbReference type="EMBL" id="QOWE01000014">
    <property type="protein sequence ID" value="RCR68284.1"/>
    <property type="molecule type" value="Genomic_DNA"/>
</dbReference>
<evidence type="ECO:0000313" key="1">
    <source>
        <dbReference type="EMBL" id="RCR68284.1"/>
    </source>
</evidence>
<evidence type="ECO:0008006" key="3">
    <source>
        <dbReference type="Google" id="ProtNLM"/>
    </source>
</evidence>
<keyword evidence="2" id="KW-1185">Reference proteome</keyword>